<comment type="caution">
    <text evidence="2">The sequence shown here is derived from an EMBL/GenBank/DDBJ whole genome shotgun (WGS) entry which is preliminary data.</text>
</comment>
<dbReference type="AlphaFoldDB" id="A0A5D6USX2"/>
<gene>
    <name evidence="2" type="ORF">FY528_19735</name>
</gene>
<organism evidence="2 3">
    <name type="scientific">Hymenobacter lutimineralis</name>
    <dbReference type="NCBI Taxonomy" id="2606448"/>
    <lineage>
        <taxon>Bacteria</taxon>
        <taxon>Pseudomonadati</taxon>
        <taxon>Bacteroidota</taxon>
        <taxon>Cytophagia</taxon>
        <taxon>Cytophagales</taxon>
        <taxon>Hymenobacteraceae</taxon>
        <taxon>Hymenobacter</taxon>
    </lineage>
</organism>
<evidence type="ECO:0000313" key="3">
    <source>
        <dbReference type="Proteomes" id="UP000322791"/>
    </source>
</evidence>
<accession>A0A5D6USX2</accession>
<dbReference type="Gene3D" id="2.60.120.10">
    <property type="entry name" value="Jelly Rolls"/>
    <property type="match status" value="1"/>
</dbReference>
<keyword evidence="3" id="KW-1185">Reference proteome</keyword>
<evidence type="ECO:0000313" key="2">
    <source>
        <dbReference type="EMBL" id="TYZ05998.1"/>
    </source>
</evidence>
<dbReference type="RefSeq" id="WP_149072744.1">
    <property type="nucleotide sequence ID" value="NZ_VTHL01000031.1"/>
</dbReference>
<dbReference type="InterPro" id="IPR011051">
    <property type="entry name" value="RmlC_Cupin_sf"/>
</dbReference>
<reference evidence="2 3" key="1">
    <citation type="submission" date="2019-08" db="EMBL/GenBank/DDBJ databases">
        <authorList>
            <person name="Seo M.-J."/>
        </authorList>
    </citation>
    <scope>NUCLEOTIDE SEQUENCE [LARGE SCALE GENOMIC DNA]</scope>
    <source>
        <strain evidence="2 3">KIGAM108</strain>
    </source>
</reference>
<dbReference type="InterPro" id="IPR013096">
    <property type="entry name" value="Cupin_2"/>
</dbReference>
<feature type="domain" description="Cupin type-2" evidence="1">
    <location>
        <begin position="37"/>
        <end position="96"/>
    </location>
</feature>
<dbReference type="InterPro" id="IPR014710">
    <property type="entry name" value="RmlC-like_jellyroll"/>
</dbReference>
<dbReference type="CDD" id="cd02208">
    <property type="entry name" value="cupin_RmlC-like"/>
    <property type="match status" value="1"/>
</dbReference>
<dbReference type="EMBL" id="VTHL01000031">
    <property type="protein sequence ID" value="TYZ05998.1"/>
    <property type="molecule type" value="Genomic_DNA"/>
</dbReference>
<sequence length="184" mass="20488">MKTSLPLTIDNGLGETLIFQKLVPEPDGDRLLVENFVAPGMGPLMHVHHLQDEGLTVVKGRIGYQILGEPEQFAEAGETVIFKRGVAHRFWNAGDDILNCQGWVKPANTIVFFLSAIYAAQRKVGKLEPERFDAAFLITRYASEYSLPSIPAFVRKVIIPTTYRVGRLMGKYRKFANAPAPMGK</sequence>
<dbReference type="SUPFAM" id="SSF51182">
    <property type="entry name" value="RmlC-like cupins"/>
    <property type="match status" value="1"/>
</dbReference>
<dbReference type="Proteomes" id="UP000322791">
    <property type="component" value="Unassembled WGS sequence"/>
</dbReference>
<name>A0A5D6USX2_9BACT</name>
<proteinExistence type="predicted"/>
<protein>
    <submittedName>
        <fullName evidence="2">Cupin domain-containing protein</fullName>
    </submittedName>
</protein>
<evidence type="ECO:0000259" key="1">
    <source>
        <dbReference type="Pfam" id="PF07883"/>
    </source>
</evidence>
<dbReference type="Pfam" id="PF07883">
    <property type="entry name" value="Cupin_2"/>
    <property type="match status" value="1"/>
</dbReference>